<evidence type="ECO:0000259" key="2">
    <source>
        <dbReference type="PROSITE" id="PS51767"/>
    </source>
</evidence>
<proteinExistence type="predicted"/>
<feature type="non-terminal residue" evidence="3">
    <location>
        <position position="1"/>
    </location>
</feature>
<feature type="domain" description="Peptidase A1" evidence="2">
    <location>
        <begin position="1"/>
        <end position="40"/>
    </location>
</feature>
<accession>A0A392PFD5</accession>
<dbReference type="SUPFAM" id="SSF50630">
    <property type="entry name" value="Acid proteases"/>
    <property type="match status" value="1"/>
</dbReference>
<keyword evidence="4" id="KW-1185">Reference proteome</keyword>
<evidence type="ECO:0000313" key="3">
    <source>
        <dbReference type="EMBL" id="MCI10808.1"/>
    </source>
</evidence>
<feature type="compositionally biased region" description="Polar residues" evidence="1">
    <location>
        <begin position="82"/>
        <end position="98"/>
    </location>
</feature>
<dbReference type="InterPro" id="IPR021109">
    <property type="entry name" value="Peptidase_aspartic_dom_sf"/>
</dbReference>
<feature type="region of interest" description="Disordered" evidence="1">
    <location>
        <begin position="55"/>
        <end position="98"/>
    </location>
</feature>
<reference evidence="3 4" key="1">
    <citation type="journal article" date="2018" name="Front. Plant Sci.">
        <title>Red Clover (Trifolium pratense) and Zigzag Clover (T. medium) - A Picture of Genomic Similarities and Differences.</title>
        <authorList>
            <person name="Dluhosova J."/>
            <person name="Istvanek J."/>
            <person name="Nedelnik J."/>
            <person name="Repkova J."/>
        </authorList>
    </citation>
    <scope>NUCLEOTIDE SEQUENCE [LARGE SCALE GENOMIC DNA]</scope>
    <source>
        <strain evidence="4">cv. 10/8</strain>
        <tissue evidence="3">Leaf</tissue>
    </source>
</reference>
<dbReference type="Proteomes" id="UP000265520">
    <property type="component" value="Unassembled WGS sequence"/>
</dbReference>
<evidence type="ECO:0000256" key="1">
    <source>
        <dbReference type="SAM" id="MobiDB-lite"/>
    </source>
</evidence>
<dbReference type="InterPro" id="IPR033121">
    <property type="entry name" value="PEPTIDASE_A1"/>
</dbReference>
<dbReference type="Gene3D" id="2.40.70.10">
    <property type="entry name" value="Acid Proteases"/>
    <property type="match status" value="1"/>
</dbReference>
<comment type="caution">
    <text evidence="3">The sequence shown here is derived from an EMBL/GenBank/DDBJ whole genome shotgun (WGS) entry which is preliminary data.</text>
</comment>
<organism evidence="3 4">
    <name type="scientific">Trifolium medium</name>
    <dbReference type="NCBI Taxonomy" id="97028"/>
    <lineage>
        <taxon>Eukaryota</taxon>
        <taxon>Viridiplantae</taxon>
        <taxon>Streptophyta</taxon>
        <taxon>Embryophyta</taxon>
        <taxon>Tracheophyta</taxon>
        <taxon>Spermatophyta</taxon>
        <taxon>Magnoliopsida</taxon>
        <taxon>eudicotyledons</taxon>
        <taxon>Gunneridae</taxon>
        <taxon>Pentapetalae</taxon>
        <taxon>rosids</taxon>
        <taxon>fabids</taxon>
        <taxon>Fabales</taxon>
        <taxon>Fabaceae</taxon>
        <taxon>Papilionoideae</taxon>
        <taxon>50 kb inversion clade</taxon>
        <taxon>NPAAA clade</taxon>
        <taxon>Hologalegina</taxon>
        <taxon>IRL clade</taxon>
        <taxon>Trifolieae</taxon>
        <taxon>Trifolium</taxon>
    </lineage>
</organism>
<dbReference type="AlphaFoldDB" id="A0A392PFD5"/>
<evidence type="ECO:0000313" key="4">
    <source>
        <dbReference type="Proteomes" id="UP000265520"/>
    </source>
</evidence>
<protein>
    <submittedName>
        <fullName evidence="3">Aspartic proteinase-like protein 1-like</fullName>
    </submittedName>
</protein>
<dbReference type="EMBL" id="LXQA010077702">
    <property type="protein sequence ID" value="MCI10808.1"/>
    <property type="molecule type" value="Genomic_DNA"/>
</dbReference>
<sequence>NELVYCLAVVKSAELNIIGQNFMTGYRVVFDREKLILGWKKSDCYDIEDHNNVVPTRPDSDNVPPAVAAGLGRYPATDSSRKSNYNSQQSSASPSPLYSRTSLVTCIGYLISCILFCLHDL</sequence>
<name>A0A392PFD5_9FABA</name>
<dbReference type="PROSITE" id="PS51767">
    <property type="entry name" value="PEPTIDASE_A1"/>
    <property type="match status" value="1"/>
</dbReference>